<reference evidence="1" key="1">
    <citation type="submission" date="2020-02" db="EMBL/GenBank/DDBJ databases">
        <title>Genome sequencing of the panga catfish, Pangasius djambal.</title>
        <authorList>
            <person name="Wen M."/>
            <person name="Zahm M."/>
            <person name="Roques C."/>
            <person name="Cabau C."/>
            <person name="Klopp C."/>
            <person name="Donnadieu C."/>
            <person name="Jouanno E."/>
            <person name="Avarre J.-C."/>
            <person name="Campet M."/>
            <person name="Ha T."/>
            <person name="Dugue R."/>
            <person name="Lampietro C."/>
            <person name="Louis A."/>
            <person name="Herpin A."/>
            <person name="Echchiki A."/>
            <person name="Berthelot C."/>
            <person name="Parey E."/>
            <person name="Roest-Crollius H."/>
            <person name="Braasch I."/>
            <person name="Postlethwait J.H."/>
            <person name="Bobe J."/>
            <person name="Montfort J."/>
            <person name="Bouchez O."/>
            <person name="Begum T."/>
            <person name="Schartl M."/>
            <person name="Gustiano R."/>
            <person name="Guiguen Y."/>
        </authorList>
    </citation>
    <scope>NUCLEOTIDE SEQUENCE</scope>
    <source>
        <strain evidence="1">Pdj_M5554</strain>
    </source>
</reference>
<proteinExistence type="predicted"/>
<gene>
    <name evidence="1" type="ORF">PDJAM_G00032420</name>
</gene>
<evidence type="ECO:0000313" key="1">
    <source>
        <dbReference type="EMBL" id="MCJ8738167.1"/>
    </source>
</evidence>
<accession>A0ACC5YRE0</accession>
<dbReference type="EMBL" id="CM040986">
    <property type="protein sequence ID" value="MCJ8738167.1"/>
    <property type="molecule type" value="Genomic_DNA"/>
</dbReference>
<keyword evidence="2" id="KW-1185">Reference proteome</keyword>
<name>A0ACC5YRE0_9TELE</name>
<comment type="caution">
    <text evidence="1">The sequence shown here is derived from an EMBL/GenBank/DDBJ whole genome shotgun (WGS) entry which is preliminary data.</text>
</comment>
<sequence>MCTKEKQREHCEVAWFDDTALLFTENVPTTSKSHPDFQFRISAMELKSFIISRVSERNIHSRREPEHALEKKEPMKEPHVRGLSFSPNMVRKTVKLIGPLASLIMASSSSFFTFSWPMEANTSLRSSLLMMPSLFWSMMVKACEKNFTKNSFQ</sequence>
<evidence type="ECO:0000313" key="2">
    <source>
        <dbReference type="Proteomes" id="UP000830395"/>
    </source>
</evidence>
<protein>
    <submittedName>
        <fullName evidence="1">Uncharacterized protein</fullName>
    </submittedName>
</protein>
<dbReference type="Proteomes" id="UP000830395">
    <property type="component" value="Chromosome 12"/>
</dbReference>
<organism evidence="1 2">
    <name type="scientific">Pangasius djambal</name>
    <dbReference type="NCBI Taxonomy" id="1691987"/>
    <lineage>
        <taxon>Eukaryota</taxon>
        <taxon>Metazoa</taxon>
        <taxon>Chordata</taxon>
        <taxon>Craniata</taxon>
        <taxon>Vertebrata</taxon>
        <taxon>Euteleostomi</taxon>
        <taxon>Actinopterygii</taxon>
        <taxon>Neopterygii</taxon>
        <taxon>Teleostei</taxon>
        <taxon>Ostariophysi</taxon>
        <taxon>Siluriformes</taxon>
        <taxon>Pangasiidae</taxon>
        <taxon>Pangasius</taxon>
    </lineage>
</organism>